<dbReference type="PIRSF" id="PIRSF028069">
    <property type="entry name" value="UCP028069"/>
    <property type="match status" value="1"/>
</dbReference>
<keyword evidence="1" id="KW-0175">Coiled coil</keyword>
<dbReference type="Proteomes" id="UP000235162">
    <property type="component" value="Unassembled WGS sequence"/>
</dbReference>
<organism evidence="2 3">
    <name type="scientific">Halioglobus japonicus</name>
    <dbReference type="NCBI Taxonomy" id="930805"/>
    <lineage>
        <taxon>Bacteria</taxon>
        <taxon>Pseudomonadati</taxon>
        <taxon>Pseudomonadota</taxon>
        <taxon>Gammaproteobacteria</taxon>
        <taxon>Cellvibrionales</taxon>
        <taxon>Halieaceae</taxon>
        <taxon>Halioglobus</taxon>
    </lineage>
</organism>
<evidence type="ECO:0000313" key="3">
    <source>
        <dbReference type="Proteomes" id="UP000235162"/>
    </source>
</evidence>
<gene>
    <name evidence="2" type="ORF">C0029_04410</name>
</gene>
<comment type="caution">
    <text evidence="2">The sequence shown here is derived from an EMBL/GenBank/DDBJ whole genome shotgun (WGS) entry which is preliminary data.</text>
</comment>
<accession>A0AAP8MH90</accession>
<dbReference type="AlphaFoldDB" id="A0AAP8MH90"/>
<sequence>MNWYARAILDKELMVKKTLIPTVLIAALASVAPLVQGQDIDTPLEVVAETNRGAEASQRKIDELSRQTRMLLEEYRSLRESSEYQDAYTRELEQLDAAQQARIESLNQQIAQARITRQRILPLMRSMADALEKFVVLDLPFHQEQRVTGVLQLKERLDNPQLSVAVRFRLLLEAYQIEQGYGNTVEAWRGALQRDGERRSVEYLRIGRAALYYQSLDRAHSAYWDHDSQSWVDLDSTANRSIARAMRVARNQAAPELLELPLLPSGGAL</sequence>
<keyword evidence="3" id="KW-1185">Reference proteome</keyword>
<reference evidence="2 3" key="1">
    <citation type="submission" date="2018-01" db="EMBL/GenBank/DDBJ databases">
        <title>The draft genome sequence of Halioglobus japonicus S1-36.</title>
        <authorList>
            <person name="Du Z.-J."/>
            <person name="Shi M.-J."/>
        </authorList>
    </citation>
    <scope>NUCLEOTIDE SEQUENCE [LARGE SCALE GENOMIC DNA]</scope>
    <source>
        <strain evidence="2 3">S1-36</strain>
    </source>
</reference>
<evidence type="ECO:0000256" key="1">
    <source>
        <dbReference type="SAM" id="Coils"/>
    </source>
</evidence>
<dbReference type="InterPro" id="IPR016866">
    <property type="entry name" value="UCP028069"/>
</dbReference>
<dbReference type="RefSeq" id="WP_084200173.1">
    <property type="nucleotide sequence ID" value="NZ_BMYL01000001.1"/>
</dbReference>
<dbReference type="EMBL" id="PKUR01000001">
    <property type="protein sequence ID" value="PLW87820.1"/>
    <property type="molecule type" value="Genomic_DNA"/>
</dbReference>
<proteinExistence type="predicted"/>
<name>A0AAP8MH90_9GAMM</name>
<feature type="coiled-coil region" evidence="1">
    <location>
        <begin position="47"/>
        <end position="81"/>
    </location>
</feature>
<evidence type="ECO:0000313" key="2">
    <source>
        <dbReference type="EMBL" id="PLW87820.1"/>
    </source>
</evidence>
<dbReference type="Pfam" id="PF11932">
    <property type="entry name" value="DUF3450"/>
    <property type="match status" value="1"/>
</dbReference>
<protein>
    <submittedName>
        <fullName evidence="2">DUF3450 domain-containing protein</fullName>
    </submittedName>
</protein>